<reference evidence="7" key="1">
    <citation type="submission" date="2020-10" db="EMBL/GenBank/DDBJ databases">
        <title>Genome sequence of the unusual species of purple photosynthetic bacteria, Phaeovibrio sulfidiphilus DSM 23193, type strain.</title>
        <authorList>
            <person name="Kyndt J.A."/>
            <person name="Meyer T.E."/>
        </authorList>
    </citation>
    <scope>NUCLEOTIDE SEQUENCE</scope>
    <source>
        <strain evidence="7">DSM 23193</strain>
    </source>
</reference>
<evidence type="ECO:0000256" key="4">
    <source>
        <dbReference type="SAM" id="MobiDB-lite"/>
    </source>
</evidence>
<dbReference type="EMBL" id="JACZHT010000004">
    <property type="protein sequence ID" value="MBE1237244.1"/>
    <property type="molecule type" value="Genomic_DNA"/>
</dbReference>
<dbReference type="Pfam" id="PF01553">
    <property type="entry name" value="Acyltransferase"/>
    <property type="match status" value="1"/>
</dbReference>
<protein>
    <submittedName>
        <fullName evidence="7">1-acyl-sn-glycerol-3-phosphate acyltransferase</fullName>
    </submittedName>
</protein>
<comment type="caution">
    <text evidence="7">The sequence shown here is derived from an EMBL/GenBank/DDBJ whole genome shotgun (WGS) entry which is preliminary data.</text>
</comment>
<dbReference type="Proteomes" id="UP000631034">
    <property type="component" value="Unassembled WGS sequence"/>
</dbReference>
<dbReference type="AlphaFoldDB" id="A0A8J6YVM5"/>
<keyword evidence="2" id="KW-0808">Transferase</keyword>
<keyword evidence="5" id="KW-0812">Transmembrane</keyword>
<keyword evidence="5" id="KW-1133">Transmembrane helix</keyword>
<feature type="domain" description="Phospholipid/glycerol acyltransferase" evidence="6">
    <location>
        <begin position="76"/>
        <end position="190"/>
    </location>
</feature>
<evidence type="ECO:0000256" key="5">
    <source>
        <dbReference type="SAM" id="Phobius"/>
    </source>
</evidence>
<evidence type="ECO:0000256" key="2">
    <source>
        <dbReference type="ARBA" id="ARBA00022679"/>
    </source>
</evidence>
<dbReference type="SUPFAM" id="SSF69593">
    <property type="entry name" value="Glycerol-3-phosphate (1)-acyltransferase"/>
    <property type="match status" value="1"/>
</dbReference>
<comment type="pathway">
    <text evidence="1">Lipid metabolism.</text>
</comment>
<dbReference type="SMART" id="SM00563">
    <property type="entry name" value="PlsC"/>
    <property type="match status" value="1"/>
</dbReference>
<feature type="compositionally biased region" description="Polar residues" evidence="4">
    <location>
        <begin position="260"/>
        <end position="269"/>
    </location>
</feature>
<evidence type="ECO:0000313" key="7">
    <source>
        <dbReference type="EMBL" id="MBE1237244.1"/>
    </source>
</evidence>
<name>A0A8J6YVM5_9PROT</name>
<keyword evidence="5" id="KW-0472">Membrane</keyword>
<evidence type="ECO:0000256" key="3">
    <source>
        <dbReference type="ARBA" id="ARBA00023315"/>
    </source>
</evidence>
<dbReference type="PANTHER" id="PTHR10434:SF40">
    <property type="entry name" value="1-ACYL-SN-GLYCEROL-3-PHOSPHATE ACYLTRANSFERASE"/>
    <property type="match status" value="1"/>
</dbReference>
<dbReference type="RefSeq" id="WP_192534259.1">
    <property type="nucleotide sequence ID" value="NZ_JACZHT010000004.1"/>
</dbReference>
<keyword evidence="3 7" id="KW-0012">Acyltransferase</keyword>
<feature type="region of interest" description="Disordered" evidence="4">
    <location>
        <begin position="238"/>
        <end position="277"/>
    </location>
</feature>
<evidence type="ECO:0000313" key="8">
    <source>
        <dbReference type="Proteomes" id="UP000631034"/>
    </source>
</evidence>
<dbReference type="GO" id="GO:0006654">
    <property type="term" value="P:phosphatidic acid biosynthetic process"/>
    <property type="evidence" value="ECO:0007669"/>
    <property type="project" value="TreeGrafter"/>
</dbReference>
<dbReference type="PANTHER" id="PTHR10434">
    <property type="entry name" value="1-ACYL-SN-GLYCEROL-3-PHOSPHATE ACYLTRANSFERASE"/>
    <property type="match status" value="1"/>
</dbReference>
<evidence type="ECO:0000259" key="6">
    <source>
        <dbReference type="SMART" id="SM00563"/>
    </source>
</evidence>
<dbReference type="CDD" id="cd07989">
    <property type="entry name" value="LPLAT_AGPAT-like"/>
    <property type="match status" value="1"/>
</dbReference>
<dbReference type="GO" id="GO:0003841">
    <property type="term" value="F:1-acylglycerol-3-phosphate O-acyltransferase activity"/>
    <property type="evidence" value="ECO:0007669"/>
    <property type="project" value="TreeGrafter"/>
</dbReference>
<accession>A0A8J6YVM5</accession>
<keyword evidence="8" id="KW-1185">Reference proteome</keyword>
<organism evidence="7 8">
    <name type="scientific">Phaeovibrio sulfidiphilus</name>
    <dbReference type="NCBI Taxonomy" id="1220600"/>
    <lineage>
        <taxon>Bacteria</taxon>
        <taxon>Pseudomonadati</taxon>
        <taxon>Pseudomonadota</taxon>
        <taxon>Alphaproteobacteria</taxon>
        <taxon>Rhodospirillales</taxon>
        <taxon>Rhodospirillaceae</taxon>
        <taxon>Phaeovibrio</taxon>
    </lineage>
</organism>
<gene>
    <name evidence="7" type="ORF">IHV25_06240</name>
</gene>
<evidence type="ECO:0000256" key="1">
    <source>
        <dbReference type="ARBA" id="ARBA00005189"/>
    </source>
</evidence>
<sequence>MNLFRSALYSVYFAVWSVLFSLLFLPVLGWAKLTKNRKLVQKSARIWTGGLVGGLRIITGIRYEVRGQENIPRDAAILAVKHQSMAETFLFHRLVPDSAYVLKQELTRIPIAGWYLLGSGAISVDRKAGGKAARAMLNEAKQRVDEGAQIVIFPEGTRVPPGERRPFQPGVALLYSHTKVPVVPVALNTGLYWEGRSFRKHPGTMVIEFLEPIPPGLPQREFLKLLEDRIDRHCQALLPEALRSPRPNAEDPVTDGPKPDSQSPDSTNPAPSPEPAP</sequence>
<feature type="transmembrane region" description="Helical" evidence="5">
    <location>
        <begin position="6"/>
        <end position="31"/>
    </location>
</feature>
<dbReference type="InterPro" id="IPR002123">
    <property type="entry name" value="Plipid/glycerol_acylTrfase"/>
</dbReference>
<proteinExistence type="predicted"/>